<comment type="caution">
    <text evidence="1">The sequence shown here is derived from an EMBL/GenBank/DDBJ whole genome shotgun (WGS) entry which is preliminary data.</text>
</comment>
<gene>
    <name evidence="1" type="ORF">S03H2_39546</name>
</gene>
<organism evidence="1">
    <name type="scientific">marine sediment metagenome</name>
    <dbReference type="NCBI Taxonomy" id="412755"/>
    <lineage>
        <taxon>unclassified sequences</taxon>
        <taxon>metagenomes</taxon>
        <taxon>ecological metagenomes</taxon>
    </lineage>
</organism>
<protein>
    <submittedName>
        <fullName evidence="1">Uncharacterized protein</fullName>
    </submittedName>
</protein>
<name>X1H6X3_9ZZZZ</name>
<dbReference type="EMBL" id="BARU01024461">
    <property type="protein sequence ID" value="GAH49589.1"/>
    <property type="molecule type" value="Genomic_DNA"/>
</dbReference>
<dbReference type="AlphaFoldDB" id="X1H6X3"/>
<reference evidence="1" key="1">
    <citation type="journal article" date="2014" name="Front. Microbiol.">
        <title>High frequency of phylogenetically diverse reductive dehalogenase-homologous genes in deep subseafloor sedimentary metagenomes.</title>
        <authorList>
            <person name="Kawai M."/>
            <person name="Futagami T."/>
            <person name="Toyoda A."/>
            <person name="Takaki Y."/>
            <person name="Nishi S."/>
            <person name="Hori S."/>
            <person name="Arai W."/>
            <person name="Tsubouchi T."/>
            <person name="Morono Y."/>
            <person name="Uchiyama I."/>
            <person name="Ito T."/>
            <person name="Fujiyama A."/>
            <person name="Inagaki F."/>
            <person name="Takami H."/>
        </authorList>
    </citation>
    <scope>NUCLEOTIDE SEQUENCE</scope>
    <source>
        <strain evidence="1">Expedition CK06-06</strain>
    </source>
</reference>
<evidence type="ECO:0000313" key="1">
    <source>
        <dbReference type="EMBL" id="GAH49589.1"/>
    </source>
</evidence>
<sequence length="59" mass="7032">EKIPKTTKDLIKKRIVYKNYEGEFANYLVISEDFIIQNHFDRLIQKGIIKKEDNGYILS</sequence>
<proteinExistence type="predicted"/>
<feature type="non-terminal residue" evidence="1">
    <location>
        <position position="1"/>
    </location>
</feature>
<accession>X1H6X3</accession>